<dbReference type="NCBIfam" id="TIGR03081">
    <property type="entry name" value="metmalonyl_epim"/>
    <property type="match status" value="1"/>
</dbReference>
<dbReference type="GO" id="GO:0004493">
    <property type="term" value="F:methylmalonyl-CoA epimerase activity"/>
    <property type="evidence" value="ECO:0007669"/>
    <property type="project" value="TreeGrafter"/>
</dbReference>
<feature type="domain" description="VOC" evidence="3">
    <location>
        <begin position="3"/>
        <end position="131"/>
    </location>
</feature>
<reference evidence="4 5" key="1">
    <citation type="submission" date="2017-05" db="EMBL/GenBank/DDBJ databases">
        <authorList>
            <person name="Varghese N."/>
            <person name="Submissions S."/>
        </authorList>
    </citation>
    <scope>NUCLEOTIDE SEQUENCE [LARGE SCALE GENOMIC DNA]</scope>
    <source>
        <strain evidence="4 5">DSM 19036</strain>
    </source>
</reference>
<evidence type="ECO:0000256" key="2">
    <source>
        <dbReference type="ARBA" id="ARBA00022723"/>
    </source>
</evidence>
<accession>A0A521ASK1</accession>
<dbReference type="Pfam" id="PF13669">
    <property type="entry name" value="Glyoxalase_4"/>
    <property type="match status" value="1"/>
</dbReference>
<dbReference type="OrthoDB" id="9788468at2"/>
<dbReference type="Gene3D" id="3.10.180.10">
    <property type="entry name" value="2,3-Dihydroxybiphenyl 1,2-Dioxygenase, domain 1"/>
    <property type="match status" value="1"/>
</dbReference>
<gene>
    <name evidence="4" type="ORF">SAMN06265348_101384</name>
</gene>
<dbReference type="PANTHER" id="PTHR43048">
    <property type="entry name" value="METHYLMALONYL-COA EPIMERASE"/>
    <property type="match status" value="1"/>
</dbReference>
<keyword evidence="5" id="KW-1185">Reference proteome</keyword>
<dbReference type="InterPro" id="IPR037523">
    <property type="entry name" value="VOC_core"/>
</dbReference>
<organism evidence="4 5">
    <name type="scientific">Pedobacter westerhofensis</name>
    <dbReference type="NCBI Taxonomy" id="425512"/>
    <lineage>
        <taxon>Bacteria</taxon>
        <taxon>Pseudomonadati</taxon>
        <taxon>Bacteroidota</taxon>
        <taxon>Sphingobacteriia</taxon>
        <taxon>Sphingobacteriales</taxon>
        <taxon>Sphingobacteriaceae</taxon>
        <taxon>Pedobacter</taxon>
    </lineage>
</organism>
<dbReference type="GO" id="GO:0046491">
    <property type="term" value="P:L-methylmalonyl-CoA metabolic process"/>
    <property type="evidence" value="ECO:0007669"/>
    <property type="project" value="TreeGrafter"/>
</dbReference>
<comment type="similarity">
    <text evidence="1">Belongs to the methylmalonyl-CoA epimerase family.</text>
</comment>
<protein>
    <submittedName>
        <fullName evidence="4">Methylmalonyl-CoA epimerase</fullName>
    </submittedName>
</protein>
<dbReference type="EMBL" id="FXTN01000001">
    <property type="protein sequence ID" value="SMO37620.1"/>
    <property type="molecule type" value="Genomic_DNA"/>
</dbReference>
<dbReference type="GO" id="GO:0046872">
    <property type="term" value="F:metal ion binding"/>
    <property type="evidence" value="ECO:0007669"/>
    <property type="project" value="UniProtKB-KW"/>
</dbReference>
<dbReference type="InterPro" id="IPR029068">
    <property type="entry name" value="Glyas_Bleomycin-R_OHBP_Dase"/>
</dbReference>
<keyword evidence="2" id="KW-0479">Metal-binding</keyword>
<dbReference type="RefSeq" id="WP_142526474.1">
    <property type="nucleotide sequence ID" value="NZ_CBCSJO010000002.1"/>
</dbReference>
<dbReference type="InterPro" id="IPR017515">
    <property type="entry name" value="MeMalonyl-CoA_epimerase"/>
</dbReference>
<dbReference type="Proteomes" id="UP000320300">
    <property type="component" value="Unassembled WGS sequence"/>
</dbReference>
<dbReference type="PROSITE" id="PS51819">
    <property type="entry name" value="VOC"/>
    <property type="match status" value="1"/>
</dbReference>
<evidence type="ECO:0000313" key="4">
    <source>
        <dbReference type="EMBL" id="SMO37620.1"/>
    </source>
</evidence>
<sequence>MNKIEHIGIAVKDLGLSCELYEKLLGVPAYKHEQVASEGVSTAFFKTGESKIELLAATADNSAIASFIEKRGEGIHHIAFDVSDIYAEMERLKKEGFTVLNQEPKLGADNKLICFLHPKGTNGVLVELCQEIKSASNG</sequence>
<dbReference type="SUPFAM" id="SSF54593">
    <property type="entry name" value="Glyoxalase/Bleomycin resistance protein/Dihydroxybiphenyl dioxygenase"/>
    <property type="match status" value="1"/>
</dbReference>
<evidence type="ECO:0000259" key="3">
    <source>
        <dbReference type="PROSITE" id="PS51819"/>
    </source>
</evidence>
<proteinExistence type="inferred from homology"/>
<dbReference type="InterPro" id="IPR051785">
    <property type="entry name" value="MMCE/EMCE_epimerase"/>
</dbReference>
<evidence type="ECO:0000256" key="1">
    <source>
        <dbReference type="ARBA" id="ARBA00009308"/>
    </source>
</evidence>
<dbReference type="PANTHER" id="PTHR43048:SF3">
    <property type="entry name" value="METHYLMALONYL-COA EPIMERASE, MITOCHONDRIAL"/>
    <property type="match status" value="1"/>
</dbReference>
<evidence type="ECO:0000313" key="5">
    <source>
        <dbReference type="Proteomes" id="UP000320300"/>
    </source>
</evidence>
<dbReference type="CDD" id="cd07249">
    <property type="entry name" value="MMCE"/>
    <property type="match status" value="1"/>
</dbReference>
<dbReference type="AlphaFoldDB" id="A0A521ASK1"/>
<name>A0A521ASK1_9SPHI</name>